<feature type="transmembrane region" description="Helical" evidence="6">
    <location>
        <begin position="46"/>
        <end position="62"/>
    </location>
</feature>
<dbReference type="OrthoDB" id="567788at2759"/>
<evidence type="ECO:0000313" key="8">
    <source>
        <dbReference type="EMBL" id="KAJ0962671.1"/>
    </source>
</evidence>
<evidence type="ECO:0000256" key="6">
    <source>
        <dbReference type="RuleBase" id="RU363132"/>
    </source>
</evidence>
<keyword evidence="2 6" id="KW-0812">Transmembrane</keyword>
<feature type="transmembrane region" description="Helical" evidence="6">
    <location>
        <begin position="68"/>
        <end position="87"/>
    </location>
</feature>
<dbReference type="GO" id="GO:0005789">
    <property type="term" value="C:endoplasmic reticulum membrane"/>
    <property type="evidence" value="ECO:0007669"/>
    <property type="project" value="UniProtKB-SubCell"/>
</dbReference>
<dbReference type="InterPro" id="IPR045064">
    <property type="entry name" value="Reticulon-like"/>
</dbReference>
<gene>
    <name evidence="8" type="ORF">J5N97_027793</name>
</gene>
<dbReference type="InterPro" id="IPR003388">
    <property type="entry name" value="Reticulon"/>
</dbReference>
<evidence type="ECO:0000256" key="4">
    <source>
        <dbReference type="ARBA" id="ARBA00022989"/>
    </source>
</evidence>
<evidence type="ECO:0000256" key="5">
    <source>
        <dbReference type="ARBA" id="ARBA00023136"/>
    </source>
</evidence>
<feature type="domain" description="Reticulon" evidence="7">
    <location>
        <begin position="36"/>
        <end position="144"/>
    </location>
</feature>
<dbReference type="PANTHER" id="PTHR10994:SF85">
    <property type="entry name" value="RETICULON-LIKE PROTEIN B9"/>
    <property type="match status" value="1"/>
</dbReference>
<dbReference type="EMBL" id="JAGGNH010000009">
    <property type="protein sequence ID" value="KAJ0962671.1"/>
    <property type="molecule type" value="Genomic_DNA"/>
</dbReference>
<protein>
    <recommendedName>
        <fullName evidence="6">Reticulon-like protein</fullName>
    </recommendedName>
</protein>
<evidence type="ECO:0000313" key="9">
    <source>
        <dbReference type="Proteomes" id="UP001085076"/>
    </source>
</evidence>
<name>A0A9D5H4B2_9LILI</name>
<keyword evidence="4 6" id="KW-1133">Transmembrane helix</keyword>
<evidence type="ECO:0000256" key="3">
    <source>
        <dbReference type="ARBA" id="ARBA00022824"/>
    </source>
</evidence>
<reference evidence="8" key="2">
    <citation type="journal article" date="2022" name="Hortic Res">
        <title>The genome of Dioscorea zingiberensis sheds light on the biosynthesis, origin and evolution of the medicinally important diosgenin saponins.</title>
        <authorList>
            <person name="Li Y."/>
            <person name="Tan C."/>
            <person name="Li Z."/>
            <person name="Guo J."/>
            <person name="Li S."/>
            <person name="Chen X."/>
            <person name="Wang C."/>
            <person name="Dai X."/>
            <person name="Yang H."/>
            <person name="Song W."/>
            <person name="Hou L."/>
            <person name="Xu J."/>
            <person name="Tong Z."/>
            <person name="Xu A."/>
            <person name="Yuan X."/>
            <person name="Wang W."/>
            <person name="Yang Q."/>
            <person name="Chen L."/>
            <person name="Sun Z."/>
            <person name="Wang K."/>
            <person name="Pan B."/>
            <person name="Chen J."/>
            <person name="Bao Y."/>
            <person name="Liu F."/>
            <person name="Qi X."/>
            <person name="Gang D.R."/>
            <person name="Wen J."/>
            <person name="Li J."/>
        </authorList>
    </citation>
    <scope>NUCLEOTIDE SEQUENCE</scope>
    <source>
        <strain evidence="8">Dzin_1.0</strain>
    </source>
</reference>
<evidence type="ECO:0000259" key="7">
    <source>
        <dbReference type="PROSITE" id="PS50845"/>
    </source>
</evidence>
<evidence type="ECO:0000256" key="1">
    <source>
        <dbReference type="ARBA" id="ARBA00004477"/>
    </source>
</evidence>
<dbReference type="PANTHER" id="PTHR10994">
    <property type="entry name" value="RETICULON"/>
    <property type="match status" value="1"/>
</dbReference>
<dbReference type="AlphaFoldDB" id="A0A9D5H4B2"/>
<reference evidence="8" key="1">
    <citation type="submission" date="2021-03" db="EMBL/GenBank/DDBJ databases">
        <authorList>
            <person name="Li Z."/>
            <person name="Yang C."/>
        </authorList>
    </citation>
    <scope>NUCLEOTIDE SEQUENCE</scope>
    <source>
        <strain evidence="8">Dzin_1.0</strain>
        <tissue evidence="8">Leaf</tissue>
    </source>
</reference>
<dbReference type="PROSITE" id="PS50845">
    <property type="entry name" value="RETICULON"/>
    <property type="match status" value="1"/>
</dbReference>
<proteinExistence type="predicted"/>
<sequence length="144" mass="16039">MPAYSPSSDSDDEPYSTHSLFRRQNSLHSLLGGGKVADILLWRNKHLSGGILAGVTVLWFLFEVVEYHFLTLLCHISISAMLLVFIWSNGAALLDKAPPMIPEIILSERAFREVASAFHTKLSIFISFLCDIASGKDLKLFLMV</sequence>
<keyword evidence="5 6" id="KW-0472">Membrane</keyword>
<dbReference type="Proteomes" id="UP001085076">
    <property type="component" value="Miscellaneous, Linkage group lg09"/>
</dbReference>
<accession>A0A9D5H4B2</accession>
<keyword evidence="3 6" id="KW-0256">Endoplasmic reticulum</keyword>
<evidence type="ECO:0000256" key="2">
    <source>
        <dbReference type="ARBA" id="ARBA00022692"/>
    </source>
</evidence>
<dbReference type="Pfam" id="PF02453">
    <property type="entry name" value="Reticulon"/>
    <property type="match status" value="1"/>
</dbReference>
<dbReference type="GO" id="GO:0009617">
    <property type="term" value="P:response to bacterium"/>
    <property type="evidence" value="ECO:0007669"/>
    <property type="project" value="InterPro"/>
</dbReference>
<comment type="caution">
    <text evidence="8">The sequence shown here is derived from an EMBL/GenBank/DDBJ whole genome shotgun (WGS) entry which is preliminary data.</text>
</comment>
<organism evidence="8 9">
    <name type="scientific">Dioscorea zingiberensis</name>
    <dbReference type="NCBI Taxonomy" id="325984"/>
    <lineage>
        <taxon>Eukaryota</taxon>
        <taxon>Viridiplantae</taxon>
        <taxon>Streptophyta</taxon>
        <taxon>Embryophyta</taxon>
        <taxon>Tracheophyta</taxon>
        <taxon>Spermatophyta</taxon>
        <taxon>Magnoliopsida</taxon>
        <taxon>Liliopsida</taxon>
        <taxon>Dioscoreales</taxon>
        <taxon>Dioscoreaceae</taxon>
        <taxon>Dioscorea</taxon>
    </lineage>
</organism>
<comment type="subcellular location">
    <subcellularLocation>
        <location evidence="1 6">Endoplasmic reticulum membrane</location>
        <topology evidence="1 6">Multi-pass membrane protein</topology>
    </subcellularLocation>
</comment>
<keyword evidence="9" id="KW-1185">Reference proteome</keyword>